<reference evidence="2 3" key="1">
    <citation type="journal article" date="2018" name="Science">
        <title>The opium poppy genome and morphinan production.</title>
        <authorList>
            <person name="Guo L."/>
            <person name="Winzer T."/>
            <person name="Yang X."/>
            <person name="Li Y."/>
            <person name="Ning Z."/>
            <person name="He Z."/>
            <person name="Teodor R."/>
            <person name="Lu Y."/>
            <person name="Bowser T.A."/>
            <person name="Graham I.A."/>
            <person name="Ye K."/>
        </authorList>
    </citation>
    <scope>NUCLEOTIDE SEQUENCE [LARGE SCALE GENOMIC DNA]</scope>
    <source>
        <strain evidence="3">cv. HN1</strain>
        <tissue evidence="2">Leaves</tissue>
    </source>
</reference>
<dbReference type="AlphaFoldDB" id="A0A4Y7K4T5"/>
<accession>A0A4Y7K4T5</accession>
<evidence type="ECO:0000256" key="1">
    <source>
        <dbReference type="SAM" id="MobiDB-lite"/>
    </source>
</evidence>
<dbReference type="EMBL" id="CM010720">
    <property type="protein sequence ID" value="RZC67927.1"/>
    <property type="molecule type" value="Genomic_DNA"/>
</dbReference>
<dbReference type="STRING" id="3469.A0A4Y7K4T5"/>
<proteinExistence type="predicted"/>
<keyword evidence="3" id="KW-1185">Reference proteome</keyword>
<dbReference type="Proteomes" id="UP000316621">
    <property type="component" value="Chromosome 6"/>
</dbReference>
<name>A0A4Y7K4T5_PAPSO</name>
<evidence type="ECO:0000313" key="2">
    <source>
        <dbReference type="EMBL" id="RZC67927.1"/>
    </source>
</evidence>
<dbReference type="InterPro" id="IPR036345">
    <property type="entry name" value="ExoRNase_PH_dom2_sf"/>
</dbReference>
<sequence length="125" mass="13795">MGMKEMCIPVVSTNGERKAIALCKLEIRGTRQYTSHSIKKGGSLLRAAFHSHLTCILRKKYILADPNSEEESGSPVTMVLDSSNRLISLFEPGGPFLASTSVVQGYTGGSKDRVNSERSHYRYRS</sequence>
<evidence type="ECO:0000313" key="3">
    <source>
        <dbReference type="Proteomes" id="UP000316621"/>
    </source>
</evidence>
<organism evidence="2 3">
    <name type="scientific">Papaver somniferum</name>
    <name type="common">Opium poppy</name>
    <dbReference type="NCBI Taxonomy" id="3469"/>
    <lineage>
        <taxon>Eukaryota</taxon>
        <taxon>Viridiplantae</taxon>
        <taxon>Streptophyta</taxon>
        <taxon>Embryophyta</taxon>
        <taxon>Tracheophyta</taxon>
        <taxon>Spermatophyta</taxon>
        <taxon>Magnoliopsida</taxon>
        <taxon>Ranunculales</taxon>
        <taxon>Papaveraceae</taxon>
        <taxon>Papaveroideae</taxon>
        <taxon>Papaver</taxon>
    </lineage>
</organism>
<feature type="compositionally biased region" description="Basic and acidic residues" evidence="1">
    <location>
        <begin position="110"/>
        <end position="125"/>
    </location>
</feature>
<protein>
    <submittedName>
        <fullName evidence="2">Uncharacterized protein</fullName>
    </submittedName>
</protein>
<feature type="region of interest" description="Disordered" evidence="1">
    <location>
        <begin position="106"/>
        <end position="125"/>
    </location>
</feature>
<dbReference type="Gramene" id="RZC67927">
    <property type="protein sequence ID" value="RZC67927"/>
    <property type="gene ID" value="C5167_011617"/>
</dbReference>
<dbReference type="SUPFAM" id="SSF55666">
    <property type="entry name" value="Ribonuclease PH domain 2-like"/>
    <property type="match status" value="1"/>
</dbReference>
<gene>
    <name evidence="2" type="ORF">C5167_011617</name>
</gene>